<evidence type="ECO:0000313" key="3">
    <source>
        <dbReference type="Proteomes" id="UP001207742"/>
    </source>
</evidence>
<comment type="caution">
    <text evidence="2">The sequence shown here is derived from an EMBL/GenBank/DDBJ whole genome shotgun (WGS) entry which is preliminary data.</text>
</comment>
<evidence type="ECO:0008006" key="4">
    <source>
        <dbReference type="Google" id="ProtNLM"/>
    </source>
</evidence>
<dbReference type="EMBL" id="JAPDNS010000001">
    <property type="protein sequence ID" value="MCW3483905.1"/>
    <property type="molecule type" value="Genomic_DNA"/>
</dbReference>
<feature type="compositionally biased region" description="Polar residues" evidence="1">
    <location>
        <begin position="394"/>
        <end position="409"/>
    </location>
</feature>
<feature type="region of interest" description="Disordered" evidence="1">
    <location>
        <begin position="389"/>
        <end position="409"/>
    </location>
</feature>
<reference evidence="2 3" key="1">
    <citation type="submission" date="2022-10" db="EMBL/GenBank/DDBJ databases">
        <title>Chitinophaga nivalis PC15 sp. nov., isolated from Pyeongchang county, South Korea.</title>
        <authorList>
            <person name="Trinh H.N."/>
        </authorList>
    </citation>
    <scope>NUCLEOTIDE SEQUENCE [LARGE SCALE GENOMIC DNA]</scope>
    <source>
        <strain evidence="2 3">PC14</strain>
    </source>
</reference>
<gene>
    <name evidence="2" type="ORF">OL497_08375</name>
</gene>
<dbReference type="Proteomes" id="UP001207742">
    <property type="component" value="Unassembled WGS sequence"/>
</dbReference>
<evidence type="ECO:0000256" key="1">
    <source>
        <dbReference type="SAM" id="MobiDB-lite"/>
    </source>
</evidence>
<sequence length="421" mass="46412">MKTDVLVSPNEELLANAVIYNVATDVIQAADITKALESGKTVALKHTKASQLENLFPGCSVPDDLALFAVKQVPIPGYKDKLHTIVTIIPEEIVYDLHIASDNTADTEKHQHKISLSDQQLNDEIGKHIQLQVNLVNSLTPPPELNAYFGLATQNFPYPVPYTQNIWSHNNGSQQTVQVSVTQTYYIYLAKSNNQNQFIVIMVQNGYSQASSTSVLCCNDNQERIFLNSFFTLTNTLSQFSNAYMSSPGSSSNSSNPIIDSISYPMTVLVNKSGNPSVAPFTAQYSNSVNSADWGINLDQNGQSTSWSYYTTNPWNSRTQYFQDFGNWWGQMYSSGNVVGMNNQCTGSVPFDSVAAWTTPASLAQQSVYFSYSSNYYYVGFATPSGTGNGHHQMAQSSPNNTPNTPSWDLIQLTNSSKIIH</sequence>
<protein>
    <recommendedName>
        <fullName evidence="4">DUF1735 domain-containing protein</fullName>
    </recommendedName>
</protein>
<keyword evidence="3" id="KW-1185">Reference proteome</keyword>
<dbReference type="RefSeq" id="WP_264729424.1">
    <property type="nucleotide sequence ID" value="NZ_JAPDNR010000001.1"/>
</dbReference>
<accession>A0ABT3IIW2</accession>
<name>A0ABT3IIW2_9BACT</name>
<organism evidence="2 3">
    <name type="scientific">Chitinophaga nivalis</name>
    <dbReference type="NCBI Taxonomy" id="2991709"/>
    <lineage>
        <taxon>Bacteria</taxon>
        <taxon>Pseudomonadati</taxon>
        <taxon>Bacteroidota</taxon>
        <taxon>Chitinophagia</taxon>
        <taxon>Chitinophagales</taxon>
        <taxon>Chitinophagaceae</taxon>
        <taxon>Chitinophaga</taxon>
    </lineage>
</organism>
<evidence type="ECO:0000313" key="2">
    <source>
        <dbReference type="EMBL" id="MCW3483905.1"/>
    </source>
</evidence>
<proteinExistence type="predicted"/>